<evidence type="ECO:0000313" key="1">
    <source>
        <dbReference type="EMBL" id="KAK4230969.1"/>
    </source>
</evidence>
<dbReference type="AlphaFoldDB" id="A0AAN7BWK6"/>
<protein>
    <submittedName>
        <fullName evidence="1">Uncharacterized protein</fullName>
    </submittedName>
</protein>
<name>A0AAN7BWK6_9PEZI</name>
<keyword evidence="2" id="KW-1185">Reference proteome</keyword>
<dbReference type="Proteomes" id="UP001301958">
    <property type="component" value="Unassembled WGS sequence"/>
</dbReference>
<sequence>MWEGLLVLFLYPFFDQADQGKKMQHCRRCQGTTYPDSRLAQLERGLQISLGTATVVWYMGWMLRRRGTCGWGDFFCRRGENVGWGCVKQVKGV</sequence>
<organism evidence="1 2">
    <name type="scientific">Podospora fimiseda</name>
    <dbReference type="NCBI Taxonomy" id="252190"/>
    <lineage>
        <taxon>Eukaryota</taxon>
        <taxon>Fungi</taxon>
        <taxon>Dikarya</taxon>
        <taxon>Ascomycota</taxon>
        <taxon>Pezizomycotina</taxon>
        <taxon>Sordariomycetes</taxon>
        <taxon>Sordariomycetidae</taxon>
        <taxon>Sordariales</taxon>
        <taxon>Podosporaceae</taxon>
        <taxon>Podospora</taxon>
    </lineage>
</organism>
<evidence type="ECO:0000313" key="2">
    <source>
        <dbReference type="Proteomes" id="UP001301958"/>
    </source>
</evidence>
<reference evidence="1" key="2">
    <citation type="submission" date="2023-05" db="EMBL/GenBank/DDBJ databases">
        <authorList>
            <consortium name="Lawrence Berkeley National Laboratory"/>
            <person name="Steindorff A."/>
            <person name="Hensen N."/>
            <person name="Bonometti L."/>
            <person name="Westerberg I."/>
            <person name="Brannstrom I.O."/>
            <person name="Guillou S."/>
            <person name="Cros-Aarteil S."/>
            <person name="Calhoun S."/>
            <person name="Haridas S."/>
            <person name="Kuo A."/>
            <person name="Mondo S."/>
            <person name="Pangilinan J."/>
            <person name="Riley R."/>
            <person name="Labutti K."/>
            <person name="Andreopoulos B."/>
            <person name="Lipzen A."/>
            <person name="Chen C."/>
            <person name="Yanf M."/>
            <person name="Daum C."/>
            <person name="Ng V."/>
            <person name="Clum A."/>
            <person name="Ohm R."/>
            <person name="Martin F."/>
            <person name="Silar P."/>
            <person name="Natvig D."/>
            <person name="Lalanne C."/>
            <person name="Gautier V."/>
            <person name="Ament-Velasquez S.L."/>
            <person name="Kruys A."/>
            <person name="Hutchinson M.I."/>
            <person name="Powell A.J."/>
            <person name="Barry K."/>
            <person name="Miller A.N."/>
            <person name="Grigoriev I.V."/>
            <person name="Debuchy R."/>
            <person name="Gladieux P."/>
            <person name="Thoren M.H."/>
            <person name="Johannesson H."/>
        </authorList>
    </citation>
    <scope>NUCLEOTIDE SEQUENCE</scope>
    <source>
        <strain evidence="1">CBS 990.96</strain>
    </source>
</reference>
<proteinExistence type="predicted"/>
<reference evidence="1" key="1">
    <citation type="journal article" date="2023" name="Mol. Phylogenet. Evol.">
        <title>Genome-scale phylogeny and comparative genomics of the fungal order Sordariales.</title>
        <authorList>
            <person name="Hensen N."/>
            <person name="Bonometti L."/>
            <person name="Westerberg I."/>
            <person name="Brannstrom I.O."/>
            <person name="Guillou S."/>
            <person name="Cros-Aarteil S."/>
            <person name="Calhoun S."/>
            <person name="Haridas S."/>
            <person name="Kuo A."/>
            <person name="Mondo S."/>
            <person name="Pangilinan J."/>
            <person name="Riley R."/>
            <person name="LaButti K."/>
            <person name="Andreopoulos B."/>
            <person name="Lipzen A."/>
            <person name="Chen C."/>
            <person name="Yan M."/>
            <person name="Daum C."/>
            <person name="Ng V."/>
            <person name="Clum A."/>
            <person name="Steindorff A."/>
            <person name="Ohm R.A."/>
            <person name="Martin F."/>
            <person name="Silar P."/>
            <person name="Natvig D.O."/>
            <person name="Lalanne C."/>
            <person name="Gautier V."/>
            <person name="Ament-Velasquez S.L."/>
            <person name="Kruys A."/>
            <person name="Hutchinson M.I."/>
            <person name="Powell A.J."/>
            <person name="Barry K."/>
            <person name="Miller A.N."/>
            <person name="Grigoriev I.V."/>
            <person name="Debuchy R."/>
            <person name="Gladieux P."/>
            <person name="Hiltunen Thoren M."/>
            <person name="Johannesson H."/>
        </authorList>
    </citation>
    <scope>NUCLEOTIDE SEQUENCE</scope>
    <source>
        <strain evidence="1">CBS 990.96</strain>
    </source>
</reference>
<comment type="caution">
    <text evidence="1">The sequence shown here is derived from an EMBL/GenBank/DDBJ whole genome shotgun (WGS) entry which is preliminary data.</text>
</comment>
<accession>A0AAN7BWK6</accession>
<gene>
    <name evidence="1" type="ORF">QBC38DRAFT_467456</name>
</gene>
<dbReference type="EMBL" id="MU865295">
    <property type="protein sequence ID" value="KAK4230969.1"/>
    <property type="molecule type" value="Genomic_DNA"/>
</dbReference>